<sequence length="376" mass="41746">MEESTVLARTTTNLPPCCLRIFKDEFVIIGTYELNKESGFRTGSIDAYDKHLTNLLVSIPTYGAILDLKFSPFDEGLLATAHSTGNVMLWRVASDKGLEIKPLQNLQVCETECLITSLHFSPTDSNTILITSTYGDFATIDLASGNITLQIESSVSKSETSKLDSYTVQGNTIQAIDFQQPEKKLVFSFEHSLECWTGEFGHLSPLQSVVFTGGDDSTIAAHDLRSGDNIWSNARLHEAGVVAIKASTETFRRNKPTSLVTGSYDDHIRSFDLRMFTEKEIYPGQNVPVLNKIQEDLGGGVWRFSEAPDNDGALDNRLMVCCMYNGAKVVSVNDQNFSTESYIKQGHDSMCYGGDWSKNLLVTCSFYDKSLQSWRP</sequence>
<comment type="catalytic activity">
    <reaction evidence="7">
        <text>diphthine methyl ester-[translation elongation factor 2] + H2O = diphthine-[translation elongation factor 2] + methanol + H(+)</text>
        <dbReference type="Rhea" id="RHEA:42656"/>
        <dbReference type="Rhea" id="RHEA-COMP:10172"/>
        <dbReference type="Rhea" id="RHEA-COMP:10173"/>
        <dbReference type="ChEBI" id="CHEBI:15377"/>
        <dbReference type="ChEBI" id="CHEBI:15378"/>
        <dbReference type="ChEBI" id="CHEBI:17790"/>
        <dbReference type="ChEBI" id="CHEBI:79005"/>
        <dbReference type="ChEBI" id="CHEBI:82696"/>
        <dbReference type="EC" id="3.1.1.97"/>
    </reaction>
</comment>
<comment type="similarity">
    <text evidence="5">Belongs to the DPH7 family.</text>
</comment>
<dbReference type="InterPro" id="IPR001680">
    <property type="entry name" value="WD40_rpt"/>
</dbReference>
<evidence type="ECO:0000256" key="3">
    <source>
        <dbReference type="ARBA" id="ARBA00022737"/>
    </source>
</evidence>
<dbReference type="PANTHER" id="PTHR46042">
    <property type="entry name" value="DIPHTHINE METHYLTRANSFERASE"/>
    <property type="match status" value="1"/>
</dbReference>
<evidence type="ECO:0000256" key="4">
    <source>
        <dbReference type="ARBA" id="ARBA00022801"/>
    </source>
</evidence>
<keyword evidence="2" id="KW-0853">WD repeat</keyword>
<keyword evidence="9" id="KW-1185">Reference proteome</keyword>
<accession>A0ABX6EWH7</accession>
<evidence type="ECO:0000256" key="6">
    <source>
        <dbReference type="ARBA" id="ARBA00039131"/>
    </source>
</evidence>
<dbReference type="InterPro" id="IPR015943">
    <property type="entry name" value="WD40/YVTN_repeat-like_dom_sf"/>
</dbReference>
<gene>
    <name evidence="8" type="primary">RRT2</name>
    <name evidence="8" type="ORF">FIM1_1266</name>
</gene>
<keyword evidence="4" id="KW-0378">Hydrolase</keyword>
<dbReference type="SUPFAM" id="SSF50978">
    <property type="entry name" value="WD40 repeat-like"/>
    <property type="match status" value="1"/>
</dbReference>
<comment type="pathway">
    <text evidence="1">Protein modification; peptidyl-diphthamide biosynthesis.</text>
</comment>
<reference evidence="8 9" key="1">
    <citation type="submission" date="2016-03" db="EMBL/GenBank/DDBJ databases">
        <title>How can Kluyveromyces marxianus grow so fast - potential evolutionary course in Saccharomyces Complex revealed by comparative genomics.</title>
        <authorList>
            <person name="Mo W."/>
            <person name="Lu W."/>
            <person name="Yang X."/>
            <person name="Qi J."/>
            <person name="Lv H."/>
        </authorList>
    </citation>
    <scope>NUCLEOTIDE SEQUENCE [LARGE SCALE GENOMIC DNA]</scope>
    <source>
        <strain evidence="8 9">FIM1</strain>
    </source>
</reference>
<dbReference type="Proteomes" id="UP000422736">
    <property type="component" value="Chromosome 2"/>
</dbReference>
<evidence type="ECO:0000313" key="8">
    <source>
        <dbReference type="EMBL" id="QGN14603.1"/>
    </source>
</evidence>
<evidence type="ECO:0000256" key="5">
    <source>
        <dbReference type="ARBA" id="ARBA00038092"/>
    </source>
</evidence>
<keyword evidence="3" id="KW-0677">Repeat</keyword>
<evidence type="ECO:0000256" key="2">
    <source>
        <dbReference type="ARBA" id="ARBA00022574"/>
    </source>
</evidence>
<dbReference type="InterPro" id="IPR036322">
    <property type="entry name" value="WD40_repeat_dom_sf"/>
</dbReference>
<organism evidence="8 9">
    <name type="scientific">Kluyveromyces marxianus</name>
    <name type="common">Yeast</name>
    <name type="synonym">Candida kefyr</name>
    <dbReference type="NCBI Taxonomy" id="4911"/>
    <lineage>
        <taxon>Eukaryota</taxon>
        <taxon>Fungi</taxon>
        <taxon>Dikarya</taxon>
        <taxon>Ascomycota</taxon>
        <taxon>Saccharomycotina</taxon>
        <taxon>Saccharomycetes</taxon>
        <taxon>Saccharomycetales</taxon>
        <taxon>Saccharomycetaceae</taxon>
        <taxon>Kluyveromyces</taxon>
    </lineage>
</organism>
<evidence type="ECO:0000313" key="9">
    <source>
        <dbReference type="Proteomes" id="UP000422736"/>
    </source>
</evidence>
<proteinExistence type="inferred from homology"/>
<dbReference type="EC" id="3.1.1.97" evidence="6"/>
<dbReference type="InterPro" id="IPR052415">
    <property type="entry name" value="Diphthine_MTase"/>
</dbReference>
<reference evidence="8 9" key="2">
    <citation type="submission" date="2019-11" db="EMBL/GenBank/DDBJ databases">
        <authorList>
            <person name="Lu H."/>
        </authorList>
    </citation>
    <scope>NUCLEOTIDE SEQUENCE [LARGE SCALE GENOMIC DNA]</scope>
    <source>
        <strain evidence="8 9">FIM1</strain>
    </source>
</reference>
<name>A0ABX6EWH7_KLUMA</name>
<protein>
    <recommendedName>
        <fullName evidence="6">methylated diphthine methylhydrolase</fullName>
        <ecNumber evidence="6">3.1.1.97</ecNumber>
    </recommendedName>
</protein>
<evidence type="ECO:0000256" key="1">
    <source>
        <dbReference type="ARBA" id="ARBA00005156"/>
    </source>
</evidence>
<dbReference type="EMBL" id="CP015055">
    <property type="protein sequence ID" value="QGN14603.1"/>
    <property type="molecule type" value="Genomic_DNA"/>
</dbReference>
<evidence type="ECO:0000256" key="7">
    <source>
        <dbReference type="ARBA" id="ARBA00047551"/>
    </source>
</evidence>
<dbReference type="PANTHER" id="PTHR46042:SF1">
    <property type="entry name" value="DIPHTHINE METHYLTRANSFERASE"/>
    <property type="match status" value="1"/>
</dbReference>
<dbReference type="Gene3D" id="2.130.10.10">
    <property type="entry name" value="YVTN repeat-like/Quinoprotein amine dehydrogenase"/>
    <property type="match status" value="1"/>
</dbReference>
<dbReference type="SMART" id="SM00320">
    <property type="entry name" value="WD40"/>
    <property type="match status" value="4"/>
</dbReference>